<feature type="binding site" evidence="5">
    <location>
        <position position="252"/>
    </location>
    <ligand>
        <name>Zn(2+)</name>
        <dbReference type="ChEBI" id="CHEBI:29105"/>
        <label>1</label>
    </ligand>
</feature>
<dbReference type="InterPro" id="IPR002073">
    <property type="entry name" value="PDEase_catalytic_dom"/>
</dbReference>
<proteinExistence type="inferred from homology"/>
<dbReference type="SMR" id="A2EPA8"/>
<keyword evidence="2 6" id="KW-0378">Hydrolase</keyword>
<evidence type="ECO:0000313" key="8">
    <source>
        <dbReference type="EMBL" id="EAY05493.1"/>
    </source>
</evidence>
<keyword evidence="9" id="KW-1185">Reference proteome</keyword>
<protein>
    <recommendedName>
        <fullName evidence="6">Phosphodiesterase</fullName>
        <ecNumber evidence="6">3.1.4.-</ecNumber>
    </recommendedName>
</protein>
<dbReference type="KEGG" id="tva:4763350"/>
<dbReference type="AlphaFoldDB" id="A2EPA8"/>
<feature type="binding site" evidence="5">
    <location>
        <position position="216"/>
    </location>
    <ligand>
        <name>Zn(2+)</name>
        <dbReference type="ChEBI" id="CHEBI:29105"/>
        <label>1</label>
    </ligand>
</feature>
<dbReference type="PROSITE" id="PS51845">
    <property type="entry name" value="PDEASE_I_2"/>
    <property type="match status" value="1"/>
</dbReference>
<evidence type="ECO:0000256" key="2">
    <source>
        <dbReference type="ARBA" id="ARBA00022801"/>
    </source>
</evidence>
<feature type="binding site" evidence="4">
    <location>
        <position position="362"/>
    </location>
    <ligand>
        <name>AMP</name>
        <dbReference type="ChEBI" id="CHEBI:456215"/>
    </ligand>
</feature>
<reference evidence="8" key="2">
    <citation type="journal article" date="2007" name="Science">
        <title>Draft genome sequence of the sexually transmitted pathogen Trichomonas vaginalis.</title>
        <authorList>
            <person name="Carlton J.M."/>
            <person name="Hirt R.P."/>
            <person name="Silva J.C."/>
            <person name="Delcher A.L."/>
            <person name="Schatz M."/>
            <person name="Zhao Q."/>
            <person name="Wortman J.R."/>
            <person name="Bidwell S.L."/>
            <person name="Alsmark U.C.M."/>
            <person name="Besteiro S."/>
            <person name="Sicheritz-Ponten T."/>
            <person name="Noel C.J."/>
            <person name="Dacks J.B."/>
            <person name="Foster P.G."/>
            <person name="Simillion C."/>
            <person name="Van de Peer Y."/>
            <person name="Miranda-Saavedra D."/>
            <person name="Barton G.J."/>
            <person name="Westrop G.D."/>
            <person name="Mueller S."/>
            <person name="Dessi D."/>
            <person name="Fiori P.L."/>
            <person name="Ren Q."/>
            <person name="Paulsen I."/>
            <person name="Zhang H."/>
            <person name="Bastida-Corcuera F.D."/>
            <person name="Simoes-Barbosa A."/>
            <person name="Brown M.T."/>
            <person name="Hayes R.D."/>
            <person name="Mukherjee M."/>
            <person name="Okumura C.Y."/>
            <person name="Schneider R."/>
            <person name="Smith A.J."/>
            <person name="Vanacova S."/>
            <person name="Villalvazo M."/>
            <person name="Haas B.J."/>
            <person name="Pertea M."/>
            <person name="Feldblyum T.V."/>
            <person name="Utterback T.R."/>
            <person name="Shu C.L."/>
            <person name="Osoegawa K."/>
            <person name="de Jong P.J."/>
            <person name="Hrdy I."/>
            <person name="Horvathova L."/>
            <person name="Zubacova Z."/>
            <person name="Dolezal P."/>
            <person name="Malik S.B."/>
            <person name="Logsdon J.M. Jr."/>
            <person name="Henze K."/>
            <person name="Gupta A."/>
            <person name="Wang C.C."/>
            <person name="Dunne R.L."/>
            <person name="Upcroft J.A."/>
            <person name="Upcroft P."/>
            <person name="White O."/>
            <person name="Salzberg S.L."/>
            <person name="Tang P."/>
            <person name="Chiu C.-H."/>
            <person name="Lee Y.-S."/>
            <person name="Embley T.M."/>
            <person name="Coombs G.H."/>
            <person name="Mottram J.C."/>
            <person name="Tachezy J."/>
            <person name="Fraser-Liggett C.M."/>
            <person name="Johnson P.J."/>
        </authorList>
    </citation>
    <scope>NUCLEOTIDE SEQUENCE [LARGE SCALE GENOMIC DNA]</scope>
    <source>
        <strain evidence="8">G3</strain>
    </source>
</reference>
<dbReference type="eggNOG" id="KOG3689">
    <property type="taxonomic scope" value="Eukaryota"/>
</dbReference>
<dbReference type="GO" id="GO:0047555">
    <property type="term" value="F:3',5'-cyclic-GMP phosphodiesterase activity"/>
    <property type="evidence" value="ECO:0000318"/>
    <property type="project" value="GO_Central"/>
</dbReference>
<evidence type="ECO:0000313" key="9">
    <source>
        <dbReference type="Proteomes" id="UP000001542"/>
    </source>
</evidence>
<dbReference type="InterPro" id="IPR023174">
    <property type="entry name" value="PDEase_CS"/>
</dbReference>
<dbReference type="PRINTS" id="PR00387">
    <property type="entry name" value="PDIESTERASE1"/>
</dbReference>
<feature type="binding site" evidence="5">
    <location>
        <position position="253"/>
    </location>
    <ligand>
        <name>Zn(2+)</name>
        <dbReference type="ChEBI" id="CHEBI:29105"/>
        <label>1</label>
    </ligand>
</feature>
<dbReference type="InParanoid" id="A2EPA8"/>
<dbReference type="InterPro" id="IPR023088">
    <property type="entry name" value="PDEase"/>
</dbReference>
<accession>A2EPA8</accession>
<dbReference type="GO" id="GO:0046872">
    <property type="term" value="F:metal ion binding"/>
    <property type="evidence" value="ECO:0007669"/>
    <property type="project" value="UniProtKB-KW"/>
</dbReference>
<comment type="cofactor">
    <cofactor evidence="6">
        <name>a divalent metal cation</name>
        <dbReference type="ChEBI" id="CHEBI:60240"/>
    </cofactor>
    <text evidence="6">Binds 2 divalent metal cations per subunit. Site 1 may preferentially bind zinc ions, while site 2 has a preference for magnesium and/or manganese ions.</text>
</comment>
<dbReference type="GO" id="GO:0141162">
    <property type="term" value="P:negative regulation of cAMP/PKA signal transduction"/>
    <property type="evidence" value="ECO:0000318"/>
    <property type="project" value="GO_Central"/>
</dbReference>
<comment type="similarity">
    <text evidence="6">Belongs to the cyclic nucleotide phosphodiesterase family.</text>
</comment>
<dbReference type="Proteomes" id="UP000001542">
    <property type="component" value="Unassembled WGS sequence"/>
</dbReference>
<dbReference type="InterPro" id="IPR036971">
    <property type="entry name" value="PDEase_catalytic_dom_sf"/>
</dbReference>
<dbReference type="STRING" id="5722.A2EPA8"/>
<dbReference type="OrthoDB" id="546632at2759"/>
<feature type="binding site" evidence="5">
    <location>
        <position position="253"/>
    </location>
    <ligand>
        <name>Zn(2+)</name>
        <dbReference type="ChEBI" id="CHEBI:29105"/>
        <label>2</label>
    </ligand>
</feature>
<evidence type="ECO:0000256" key="6">
    <source>
        <dbReference type="RuleBase" id="RU363067"/>
    </source>
</evidence>
<gene>
    <name evidence="8" type="ORF">TVAG_080850</name>
</gene>
<dbReference type="VEuPathDB" id="TrichDB:TVAG_080850"/>
<dbReference type="Pfam" id="PF00233">
    <property type="entry name" value="PDEase_I"/>
    <property type="match status" value="1"/>
</dbReference>
<feature type="binding site" evidence="4">
    <location>
        <begin position="212"/>
        <end position="216"/>
    </location>
    <ligand>
        <name>AMP</name>
        <dbReference type="ChEBI" id="CHEBI:456215"/>
    </ligand>
</feature>
<feature type="active site" description="Proton donor" evidence="3">
    <location>
        <position position="212"/>
    </location>
</feature>
<evidence type="ECO:0000256" key="4">
    <source>
        <dbReference type="PIRSR" id="PIRSR623088-2"/>
    </source>
</evidence>
<dbReference type="Gene3D" id="1.10.1300.10">
    <property type="entry name" value="3'5'-cyclic nucleotide phosphodiesterase, catalytic domain"/>
    <property type="match status" value="1"/>
</dbReference>
<dbReference type="PANTHER" id="PTHR11347">
    <property type="entry name" value="CYCLIC NUCLEOTIDE PHOSPHODIESTERASE"/>
    <property type="match status" value="1"/>
</dbReference>
<evidence type="ECO:0000259" key="7">
    <source>
        <dbReference type="PROSITE" id="PS51845"/>
    </source>
</evidence>
<evidence type="ECO:0000256" key="3">
    <source>
        <dbReference type="PIRSR" id="PIRSR623088-1"/>
    </source>
</evidence>
<reference evidence="8" key="1">
    <citation type="submission" date="2006-10" db="EMBL/GenBank/DDBJ databases">
        <authorList>
            <person name="Amadeo P."/>
            <person name="Zhao Q."/>
            <person name="Wortman J."/>
            <person name="Fraser-Liggett C."/>
            <person name="Carlton J."/>
        </authorList>
    </citation>
    <scope>NUCLEOTIDE SEQUENCE</scope>
    <source>
        <strain evidence="8">G3</strain>
    </source>
</reference>
<dbReference type="GO" id="GO:0007165">
    <property type="term" value="P:signal transduction"/>
    <property type="evidence" value="ECO:0007669"/>
    <property type="project" value="InterPro"/>
</dbReference>
<feature type="binding site" evidence="5">
    <location>
        <position position="362"/>
    </location>
    <ligand>
        <name>Zn(2+)</name>
        <dbReference type="ChEBI" id="CHEBI:29105"/>
        <label>1</label>
    </ligand>
</feature>
<sequence length="457" mass="52819">MISIQHIKDKYREKIDALVQRVTHAFTVAAHAECTIVFKIHPDYENVYVYSTDIDGFIPDNIYPLIPQILPDELHQLKCMKMEKFGNVSGPLYLTSIRVQSPLDNAFVSCISTAEIKSFSNDQIKEIENIISQCKYDFQTVLEHVRTLPVSEIEKCRSYKFSVENINTDTAFESIFSFFYYAINDTDVPIDWNQIIAFIAEAQKHYNSVPYHNWRHATDATQFVYYFVSMEPVSKMLTSLDKFALLLSVICHDLEHNGHTNDYHRKTNSDFAKESGPDLPPLENHHQNLAKVLVRKFLTYTLDHLSESKKDDLFKLITEIIFSTDMSKHKYFVDKINENVGKLDSSLESHILACQAIMKLADLSNTCRLFQDGAKMAKRLTEEWYLQGDDERRLGLPISKGMDRNNPTPLPVDQIGFYKYCTLQLLMADQKYFGCFEDVVAQFNSNLSTWEKLAKEL</sequence>
<feature type="domain" description="PDEase" evidence="7">
    <location>
        <begin position="134"/>
        <end position="457"/>
    </location>
</feature>
<dbReference type="EC" id="3.1.4.-" evidence="6"/>
<evidence type="ECO:0000256" key="1">
    <source>
        <dbReference type="ARBA" id="ARBA00022723"/>
    </source>
</evidence>
<dbReference type="PROSITE" id="PS00126">
    <property type="entry name" value="PDEASE_I_1"/>
    <property type="match status" value="1"/>
</dbReference>
<feature type="binding site" evidence="4">
    <location>
        <position position="414"/>
    </location>
    <ligand>
        <name>AMP</name>
        <dbReference type="ChEBI" id="CHEBI:456215"/>
    </ligand>
</feature>
<evidence type="ECO:0000256" key="5">
    <source>
        <dbReference type="PIRSR" id="PIRSR623088-3"/>
    </source>
</evidence>
<dbReference type="VEuPathDB" id="TrichDB:TVAGG3_0679470"/>
<dbReference type="EMBL" id="DS113447">
    <property type="protein sequence ID" value="EAY05493.1"/>
    <property type="molecule type" value="Genomic_DNA"/>
</dbReference>
<dbReference type="OMA" id="NIMAKNQ"/>
<dbReference type="RefSeq" id="XP_001317716.1">
    <property type="nucleotide sequence ID" value="XM_001317681.1"/>
</dbReference>
<dbReference type="GO" id="GO:0004115">
    <property type="term" value="F:3',5'-cyclic-AMP phosphodiesterase activity"/>
    <property type="evidence" value="ECO:0000318"/>
    <property type="project" value="GO_Central"/>
</dbReference>
<dbReference type="SUPFAM" id="SSF109604">
    <property type="entry name" value="HD-domain/PDEase-like"/>
    <property type="match status" value="1"/>
</dbReference>
<name>A2EPA8_TRIV3</name>
<organism evidence="8 9">
    <name type="scientific">Trichomonas vaginalis (strain ATCC PRA-98 / G3)</name>
    <dbReference type="NCBI Taxonomy" id="412133"/>
    <lineage>
        <taxon>Eukaryota</taxon>
        <taxon>Metamonada</taxon>
        <taxon>Parabasalia</taxon>
        <taxon>Trichomonadida</taxon>
        <taxon>Trichomonadidae</taxon>
        <taxon>Trichomonas</taxon>
    </lineage>
</organism>
<keyword evidence="1 5" id="KW-0479">Metal-binding</keyword>
<feature type="binding site" evidence="4">
    <location>
        <position position="253"/>
    </location>
    <ligand>
        <name>AMP</name>
        <dbReference type="ChEBI" id="CHEBI:456215"/>
    </ligand>
</feature>